<accession>M1CUJ0</accession>
<proteinExistence type="predicted"/>
<dbReference type="EnsemblPlants" id="PGSC0003DMT400075020">
    <property type="protein sequence ID" value="PGSC0003DMT400075020"/>
    <property type="gene ID" value="PGSC0003DMG400029178"/>
</dbReference>
<keyword evidence="2" id="KW-1185">Reference proteome</keyword>
<reference evidence="1" key="2">
    <citation type="submission" date="2015-06" db="UniProtKB">
        <authorList>
            <consortium name="EnsemblPlants"/>
        </authorList>
    </citation>
    <scope>IDENTIFICATION</scope>
    <source>
        <strain evidence="1">DM1-3 516 R44</strain>
    </source>
</reference>
<dbReference type="OrthoDB" id="185373at2759"/>
<dbReference type="ExpressionAtlas" id="M1CUJ0">
    <property type="expression patterns" value="baseline"/>
</dbReference>
<evidence type="ECO:0000313" key="1">
    <source>
        <dbReference type="EnsemblPlants" id="PGSC0003DMT400075020"/>
    </source>
</evidence>
<organism evidence="1 2">
    <name type="scientific">Solanum tuberosum</name>
    <name type="common">Potato</name>
    <dbReference type="NCBI Taxonomy" id="4113"/>
    <lineage>
        <taxon>Eukaryota</taxon>
        <taxon>Viridiplantae</taxon>
        <taxon>Streptophyta</taxon>
        <taxon>Embryophyta</taxon>
        <taxon>Tracheophyta</taxon>
        <taxon>Spermatophyta</taxon>
        <taxon>Magnoliopsida</taxon>
        <taxon>eudicotyledons</taxon>
        <taxon>Gunneridae</taxon>
        <taxon>Pentapetalae</taxon>
        <taxon>asterids</taxon>
        <taxon>lamiids</taxon>
        <taxon>Solanales</taxon>
        <taxon>Solanaceae</taxon>
        <taxon>Solanoideae</taxon>
        <taxon>Solaneae</taxon>
        <taxon>Solanum</taxon>
    </lineage>
</organism>
<evidence type="ECO:0000313" key="2">
    <source>
        <dbReference type="Proteomes" id="UP000011115"/>
    </source>
</evidence>
<protein>
    <submittedName>
        <fullName evidence="1">Pentatricopeptide repeat-containing protein</fullName>
    </submittedName>
</protein>
<dbReference type="Proteomes" id="UP000011115">
    <property type="component" value="Unassembled WGS sequence"/>
</dbReference>
<gene>
    <name evidence="1" type="primary">LOC107059032</name>
</gene>
<reference evidence="2" key="1">
    <citation type="journal article" date="2011" name="Nature">
        <title>Genome sequence and analysis of the tuber crop potato.</title>
        <authorList>
            <consortium name="The Potato Genome Sequencing Consortium"/>
        </authorList>
    </citation>
    <scope>NUCLEOTIDE SEQUENCE [LARGE SCALE GENOMIC DNA]</scope>
    <source>
        <strain evidence="2">cv. DM1-3 516 R44</strain>
    </source>
</reference>
<dbReference type="Gramene" id="PGSC0003DMT400075020">
    <property type="protein sequence ID" value="PGSC0003DMT400075020"/>
    <property type="gene ID" value="PGSC0003DMG400029178"/>
</dbReference>
<dbReference type="AlphaFoldDB" id="M1CUJ0"/>
<sequence>MNQINCISHCWVSLDPKKKLKFALESFWDGKSSAEDSVIHLKTRLMQALSTSQQHILSTQPQCLVPSHNQANFWDA</sequence>
<name>M1CUJ0_SOLTU</name>
<dbReference type="HOGENOM" id="CLU_2659360_0_0_1"/>